<organism evidence="2">
    <name type="scientific">Sesamum latifolium</name>
    <dbReference type="NCBI Taxonomy" id="2727402"/>
    <lineage>
        <taxon>Eukaryota</taxon>
        <taxon>Viridiplantae</taxon>
        <taxon>Streptophyta</taxon>
        <taxon>Embryophyta</taxon>
        <taxon>Tracheophyta</taxon>
        <taxon>Spermatophyta</taxon>
        <taxon>Magnoliopsida</taxon>
        <taxon>eudicotyledons</taxon>
        <taxon>Gunneridae</taxon>
        <taxon>Pentapetalae</taxon>
        <taxon>asterids</taxon>
        <taxon>lamiids</taxon>
        <taxon>Lamiales</taxon>
        <taxon>Pedaliaceae</taxon>
        <taxon>Sesamum</taxon>
    </lineage>
</organism>
<dbReference type="EMBL" id="JACGWN010000007">
    <property type="protein sequence ID" value="KAL0444668.1"/>
    <property type="molecule type" value="Genomic_DNA"/>
</dbReference>
<protein>
    <recommendedName>
        <fullName evidence="1">Reverse transcriptase zinc-binding domain-containing protein</fullName>
    </recommendedName>
</protein>
<reference evidence="2" key="1">
    <citation type="submission" date="2020-06" db="EMBL/GenBank/DDBJ databases">
        <authorList>
            <person name="Li T."/>
            <person name="Hu X."/>
            <person name="Zhang T."/>
            <person name="Song X."/>
            <person name="Zhang H."/>
            <person name="Dai N."/>
            <person name="Sheng W."/>
            <person name="Hou X."/>
            <person name="Wei L."/>
        </authorList>
    </citation>
    <scope>NUCLEOTIDE SEQUENCE</scope>
    <source>
        <strain evidence="2">KEN1</strain>
        <tissue evidence="2">Leaf</tissue>
    </source>
</reference>
<evidence type="ECO:0000313" key="2">
    <source>
        <dbReference type="EMBL" id="KAL0444668.1"/>
    </source>
</evidence>
<dbReference type="AlphaFoldDB" id="A0AAW2WT33"/>
<reference evidence="2" key="2">
    <citation type="journal article" date="2024" name="Plant">
        <title>Genomic evolution and insights into agronomic trait innovations of Sesamum species.</title>
        <authorList>
            <person name="Miao H."/>
            <person name="Wang L."/>
            <person name="Qu L."/>
            <person name="Liu H."/>
            <person name="Sun Y."/>
            <person name="Le M."/>
            <person name="Wang Q."/>
            <person name="Wei S."/>
            <person name="Zheng Y."/>
            <person name="Lin W."/>
            <person name="Duan Y."/>
            <person name="Cao H."/>
            <person name="Xiong S."/>
            <person name="Wang X."/>
            <person name="Wei L."/>
            <person name="Li C."/>
            <person name="Ma Q."/>
            <person name="Ju M."/>
            <person name="Zhao R."/>
            <person name="Li G."/>
            <person name="Mu C."/>
            <person name="Tian Q."/>
            <person name="Mei H."/>
            <person name="Zhang T."/>
            <person name="Gao T."/>
            <person name="Zhang H."/>
        </authorList>
    </citation>
    <scope>NUCLEOTIDE SEQUENCE</scope>
    <source>
        <strain evidence="2">KEN1</strain>
    </source>
</reference>
<accession>A0AAW2WT33</accession>
<sequence length="199" mass="22280">MGLSGSVKERTVWTASLTSGSWSWRKLLRLRTVLLPHMTFRIGMAPGSITWNAGIGRFTNDVAYELFQPRGPKVGWSSLLLGPLKIPRNTFVLWLAILGHLSTMDKPWLHTIDNHCVLCRGGHVETHQHLFFDYQYSYLCITTIRRGMVWMALSRLGDRGSLGLLDEEGQPCGSCGIQDLIGLSSLSYLARTQSETVSE</sequence>
<feature type="domain" description="Reverse transcriptase zinc-binding" evidence="1">
    <location>
        <begin position="58"/>
        <end position="133"/>
    </location>
</feature>
<gene>
    <name evidence="2" type="ORF">Slati_2189500</name>
</gene>
<name>A0AAW2WT33_9LAMI</name>
<comment type="caution">
    <text evidence="2">The sequence shown here is derived from an EMBL/GenBank/DDBJ whole genome shotgun (WGS) entry which is preliminary data.</text>
</comment>
<evidence type="ECO:0000259" key="1">
    <source>
        <dbReference type="Pfam" id="PF13966"/>
    </source>
</evidence>
<proteinExistence type="predicted"/>
<dbReference type="Pfam" id="PF13966">
    <property type="entry name" value="zf-RVT"/>
    <property type="match status" value="1"/>
</dbReference>
<dbReference type="InterPro" id="IPR026960">
    <property type="entry name" value="RVT-Znf"/>
</dbReference>